<dbReference type="Proteomes" id="UP000720189">
    <property type="component" value="Unassembled WGS sequence"/>
</dbReference>
<dbReference type="OrthoDB" id="5110261at2759"/>
<dbReference type="GeneID" id="70224174"/>
<sequence length="64" mass="6960">MHLLLPTPRKNKDNPRIVLVCSVMRNGSKSRLLVDAEGTRSYMMTNSWHIPNAPVPTGSAASAA</sequence>
<dbReference type="AlphaFoldDB" id="A0A9P9G098"/>
<comment type="caution">
    <text evidence="1">The sequence shown here is derived from an EMBL/GenBank/DDBJ whole genome shotgun (WGS) entry which is preliminary data.</text>
</comment>
<evidence type="ECO:0000313" key="1">
    <source>
        <dbReference type="EMBL" id="KAH7230151.1"/>
    </source>
</evidence>
<name>A0A9P9G098_FUSRE</name>
<reference evidence="1" key="1">
    <citation type="journal article" date="2021" name="Nat. Commun.">
        <title>Genetic determinants of endophytism in the Arabidopsis root mycobiome.</title>
        <authorList>
            <person name="Mesny F."/>
            <person name="Miyauchi S."/>
            <person name="Thiergart T."/>
            <person name="Pickel B."/>
            <person name="Atanasova L."/>
            <person name="Karlsson M."/>
            <person name="Huettel B."/>
            <person name="Barry K.W."/>
            <person name="Haridas S."/>
            <person name="Chen C."/>
            <person name="Bauer D."/>
            <person name="Andreopoulos W."/>
            <person name="Pangilinan J."/>
            <person name="LaButti K."/>
            <person name="Riley R."/>
            <person name="Lipzen A."/>
            <person name="Clum A."/>
            <person name="Drula E."/>
            <person name="Henrissat B."/>
            <person name="Kohler A."/>
            <person name="Grigoriev I.V."/>
            <person name="Martin F.M."/>
            <person name="Hacquard S."/>
        </authorList>
    </citation>
    <scope>NUCLEOTIDE SEQUENCE</scope>
    <source>
        <strain evidence="1">MPI-CAGE-AT-0023</strain>
    </source>
</reference>
<keyword evidence="2" id="KW-1185">Reference proteome</keyword>
<gene>
    <name evidence="1" type="ORF">BKA55DRAFT_583495</name>
</gene>
<dbReference type="EMBL" id="JAGMUX010000023">
    <property type="protein sequence ID" value="KAH7230151.1"/>
    <property type="molecule type" value="Genomic_DNA"/>
</dbReference>
<organism evidence="1 2">
    <name type="scientific">Fusarium redolens</name>
    <dbReference type="NCBI Taxonomy" id="48865"/>
    <lineage>
        <taxon>Eukaryota</taxon>
        <taxon>Fungi</taxon>
        <taxon>Dikarya</taxon>
        <taxon>Ascomycota</taxon>
        <taxon>Pezizomycotina</taxon>
        <taxon>Sordariomycetes</taxon>
        <taxon>Hypocreomycetidae</taxon>
        <taxon>Hypocreales</taxon>
        <taxon>Nectriaceae</taxon>
        <taxon>Fusarium</taxon>
        <taxon>Fusarium redolens species complex</taxon>
    </lineage>
</organism>
<protein>
    <submittedName>
        <fullName evidence="1">Uncharacterized protein</fullName>
    </submittedName>
</protein>
<dbReference type="RefSeq" id="XP_046042962.1">
    <property type="nucleotide sequence ID" value="XM_046194220.1"/>
</dbReference>
<accession>A0A9P9G098</accession>
<proteinExistence type="predicted"/>
<evidence type="ECO:0000313" key="2">
    <source>
        <dbReference type="Proteomes" id="UP000720189"/>
    </source>
</evidence>